<keyword evidence="1" id="KW-1133">Transmembrane helix</keyword>
<evidence type="ECO:0000259" key="2">
    <source>
        <dbReference type="Pfam" id="PF04235"/>
    </source>
</evidence>
<comment type="caution">
    <text evidence="3">The sequence shown here is derived from an EMBL/GenBank/DDBJ whole genome shotgun (WGS) entry which is preliminary data.</text>
</comment>
<dbReference type="PANTHER" id="PTHR30590">
    <property type="entry name" value="INNER MEMBRANE PROTEIN"/>
    <property type="match status" value="1"/>
</dbReference>
<dbReference type="EMBL" id="JBHUOQ010000001">
    <property type="protein sequence ID" value="MFD2829045.1"/>
    <property type="molecule type" value="Genomic_DNA"/>
</dbReference>
<evidence type="ECO:0000313" key="3">
    <source>
        <dbReference type="EMBL" id="MFD2829045.1"/>
    </source>
</evidence>
<keyword evidence="1" id="KW-0812">Transmembrane</keyword>
<dbReference type="RefSeq" id="WP_377770693.1">
    <property type="nucleotide sequence ID" value="NZ_JBHUOQ010000001.1"/>
</dbReference>
<dbReference type="InterPro" id="IPR052529">
    <property type="entry name" value="Bact_Transport_Assoc"/>
</dbReference>
<feature type="transmembrane region" description="Helical" evidence="1">
    <location>
        <begin position="20"/>
        <end position="41"/>
    </location>
</feature>
<feature type="transmembrane region" description="Helical" evidence="1">
    <location>
        <begin position="208"/>
        <end position="232"/>
    </location>
</feature>
<evidence type="ECO:0000256" key="1">
    <source>
        <dbReference type="SAM" id="Phobius"/>
    </source>
</evidence>
<feature type="transmembrane region" description="Helical" evidence="1">
    <location>
        <begin position="151"/>
        <end position="174"/>
    </location>
</feature>
<dbReference type="Proteomes" id="UP001597519">
    <property type="component" value="Unassembled WGS sequence"/>
</dbReference>
<feature type="transmembrane region" description="Helical" evidence="1">
    <location>
        <begin position="103"/>
        <end position="121"/>
    </location>
</feature>
<dbReference type="PANTHER" id="PTHR30590:SF2">
    <property type="entry name" value="INNER MEMBRANE PROTEIN"/>
    <property type="match status" value="1"/>
</dbReference>
<keyword evidence="1" id="KW-0472">Membrane</keyword>
<dbReference type="Pfam" id="PF04235">
    <property type="entry name" value="DUF418"/>
    <property type="match status" value="1"/>
</dbReference>
<feature type="transmembrane region" description="Helical" evidence="1">
    <location>
        <begin position="61"/>
        <end position="91"/>
    </location>
</feature>
<protein>
    <submittedName>
        <fullName evidence="3">DUF418 domain-containing protein</fullName>
    </submittedName>
</protein>
<feature type="transmembrane region" description="Helical" evidence="1">
    <location>
        <begin position="328"/>
        <end position="345"/>
    </location>
</feature>
<gene>
    <name evidence="3" type="ORF">ACFSX4_01105</name>
</gene>
<sequence length="397" mass="44848">MSGLNEPVSFKDRVHEIDGIRGFALLGILMMNIMSFASPMMQYSIEGRENTLFTSTAADEGVIMFINTFVTANFYTMFSFLFGLGFYIFLTRANEKGHHANRLFIRRIILLLLFGLMHGILLWYGDILWTYAVAGIFLLLFYKLSPKTNLITGIVILSAGTVFTLLIAGLGSMMGDIEGTSSFRLWFDMQETILNGSYIDVIIMNSSIMTLMLFQAFVTVPNVLAMFLIGLYAAQKGIFQNLDAHRTLINRTAVIGLSVGLPVKILSGYGLTYGGMDPFWSSIGILANTLGGPLMALSYIALFIIIARKTKVFVKLLQPVGQMALTNYISQTVIMLIIFYGFNFFNQVSPVWFIPIVISVFIFQIGFSHIWMRIFRYGPLEWLWRSFTYLKLMPIKR</sequence>
<reference evidence="4" key="1">
    <citation type="journal article" date="2019" name="Int. J. Syst. Evol. Microbiol.">
        <title>The Global Catalogue of Microorganisms (GCM) 10K type strain sequencing project: providing services to taxonomists for standard genome sequencing and annotation.</title>
        <authorList>
            <consortium name="The Broad Institute Genomics Platform"/>
            <consortium name="The Broad Institute Genome Sequencing Center for Infectious Disease"/>
            <person name="Wu L."/>
            <person name="Ma J."/>
        </authorList>
    </citation>
    <scope>NUCLEOTIDE SEQUENCE [LARGE SCALE GENOMIC DNA]</scope>
    <source>
        <strain evidence="4">KCTC 33575</strain>
    </source>
</reference>
<feature type="transmembrane region" description="Helical" evidence="1">
    <location>
        <begin position="351"/>
        <end position="372"/>
    </location>
</feature>
<dbReference type="InterPro" id="IPR007349">
    <property type="entry name" value="DUF418"/>
</dbReference>
<feature type="domain" description="DUF418" evidence="2">
    <location>
        <begin position="234"/>
        <end position="391"/>
    </location>
</feature>
<name>A0ABW5WSZ9_9STAP</name>
<organism evidence="3 4">
    <name type="scientific">Corticicoccus populi</name>
    <dbReference type="NCBI Taxonomy" id="1812821"/>
    <lineage>
        <taxon>Bacteria</taxon>
        <taxon>Bacillati</taxon>
        <taxon>Bacillota</taxon>
        <taxon>Bacilli</taxon>
        <taxon>Bacillales</taxon>
        <taxon>Staphylococcaceae</taxon>
        <taxon>Corticicoccus</taxon>
    </lineage>
</organism>
<feature type="transmembrane region" description="Helical" evidence="1">
    <location>
        <begin position="283"/>
        <end position="307"/>
    </location>
</feature>
<feature type="transmembrane region" description="Helical" evidence="1">
    <location>
        <begin position="127"/>
        <end position="144"/>
    </location>
</feature>
<evidence type="ECO:0000313" key="4">
    <source>
        <dbReference type="Proteomes" id="UP001597519"/>
    </source>
</evidence>
<feature type="transmembrane region" description="Helical" evidence="1">
    <location>
        <begin position="253"/>
        <end position="271"/>
    </location>
</feature>
<keyword evidence="4" id="KW-1185">Reference proteome</keyword>
<proteinExistence type="predicted"/>
<accession>A0ABW5WSZ9</accession>